<dbReference type="OrthoDB" id="10575448at2759"/>
<organism evidence="1 2">
    <name type="scientific">Paxillus rubicundulus Ve08.2h10</name>
    <dbReference type="NCBI Taxonomy" id="930991"/>
    <lineage>
        <taxon>Eukaryota</taxon>
        <taxon>Fungi</taxon>
        <taxon>Dikarya</taxon>
        <taxon>Basidiomycota</taxon>
        <taxon>Agaricomycotina</taxon>
        <taxon>Agaricomycetes</taxon>
        <taxon>Agaricomycetidae</taxon>
        <taxon>Boletales</taxon>
        <taxon>Paxilineae</taxon>
        <taxon>Paxillaceae</taxon>
        <taxon>Paxillus</taxon>
    </lineage>
</organism>
<reference evidence="2" key="2">
    <citation type="submission" date="2015-01" db="EMBL/GenBank/DDBJ databases">
        <title>Evolutionary Origins and Diversification of the Mycorrhizal Mutualists.</title>
        <authorList>
            <consortium name="DOE Joint Genome Institute"/>
            <consortium name="Mycorrhizal Genomics Consortium"/>
            <person name="Kohler A."/>
            <person name="Kuo A."/>
            <person name="Nagy L.G."/>
            <person name="Floudas D."/>
            <person name="Copeland A."/>
            <person name="Barry K.W."/>
            <person name="Cichocki N."/>
            <person name="Veneault-Fourrey C."/>
            <person name="LaButti K."/>
            <person name="Lindquist E.A."/>
            <person name="Lipzen A."/>
            <person name="Lundell T."/>
            <person name="Morin E."/>
            <person name="Murat C."/>
            <person name="Riley R."/>
            <person name="Ohm R."/>
            <person name="Sun H."/>
            <person name="Tunlid A."/>
            <person name="Henrissat B."/>
            <person name="Grigoriev I.V."/>
            <person name="Hibbett D.S."/>
            <person name="Martin F."/>
        </authorList>
    </citation>
    <scope>NUCLEOTIDE SEQUENCE [LARGE SCALE GENOMIC DNA]</scope>
    <source>
        <strain evidence="2">Ve08.2h10</strain>
    </source>
</reference>
<evidence type="ECO:0000313" key="2">
    <source>
        <dbReference type="Proteomes" id="UP000054538"/>
    </source>
</evidence>
<accession>A0A0D0DDE2</accession>
<sequence>MAYDKDMPASRYRRVRDLGVLTATPMLTTAVSPSQEVHDLGFLSASLLLTTTWPCPALRQECVISHSSLPDPC</sequence>
<dbReference type="EMBL" id="KN826494">
    <property type="protein sequence ID" value="KIK78729.1"/>
    <property type="molecule type" value="Genomic_DNA"/>
</dbReference>
<dbReference type="Proteomes" id="UP000054538">
    <property type="component" value="Unassembled WGS sequence"/>
</dbReference>
<gene>
    <name evidence="1" type="ORF">PAXRUDRAFT_834474</name>
</gene>
<dbReference type="InParanoid" id="A0A0D0DDE2"/>
<dbReference type="AlphaFoldDB" id="A0A0D0DDE2"/>
<proteinExistence type="predicted"/>
<reference evidence="1 2" key="1">
    <citation type="submission" date="2014-04" db="EMBL/GenBank/DDBJ databases">
        <authorList>
            <consortium name="DOE Joint Genome Institute"/>
            <person name="Kuo A."/>
            <person name="Kohler A."/>
            <person name="Jargeat P."/>
            <person name="Nagy L.G."/>
            <person name="Floudas D."/>
            <person name="Copeland A."/>
            <person name="Barry K.W."/>
            <person name="Cichocki N."/>
            <person name="Veneault-Fourrey C."/>
            <person name="LaButti K."/>
            <person name="Lindquist E.A."/>
            <person name="Lipzen A."/>
            <person name="Lundell T."/>
            <person name="Morin E."/>
            <person name="Murat C."/>
            <person name="Sun H."/>
            <person name="Tunlid A."/>
            <person name="Henrissat B."/>
            <person name="Grigoriev I.V."/>
            <person name="Hibbett D.S."/>
            <person name="Martin F."/>
            <person name="Nordberg H.P."/>
            <person name="Cantor M.N."/>
            <person name="Hua S.X."/>
        </authorList>
    </citation>
    <scope>NUCLEOTIDE SEQUENCE [LARGE SCALE GENOMIC DNA]</scope>
    <source>
        <strain evidence="1 2">Ve08.2h10</strain>
    </source>
</reference>
<keyword evidence="2" id="KW-1185">Reference proteome</keyword>
<name>A0A0D0DDE2_9AGAM</name>
<dbReference type="HOGENOM" id="CLU_2705551_0_0_1"/>
<evidence type="ECO:0000313" key="1">
    <source>
        <dbReference type="EMBL" id="KIK78729.1"/>
    </source>
</evidence>
<protein>
    <submittedName>
        <fullName evidence="1">Uncharacterized protein</fullName>
    </submittedName>
</protein>